<organism evidence="2 3">
    <name type="scientific">Leptolyngbya iicbica LK</name>
    <dbReference type="NCBI Taxonomy" id="2294035"/>
    <lineage>
        <taxon>Bacteria</taxon>
        <taxon>Bacillati</taxon>
        <taxon>Cyanobacteriota</taxon>
        <taxon>Cyanophyceae</taxon>
        <taxon>Leptolyngbyales</taxon>
        <taxon>Leptolyngbyaceae</taxon>
        <taxon>Leptolyngbya group</taxon>
        <taxon>Leptolyngbya</taxon>
        <taxon>Leptolyngbya iicbica</taxon>
    </lineage>
</organism>
<dbReference type="Proteomes" id="UP000292459">
    <property type="component" value="Unassembled WGS sequence"/>
</dbReference>
<sequence length="192" mass="20131">MLKQSLYALAGAAIIGTSFVGAAEAQVQCSTDNLGGAVDCEGPVEGNPSNDIDSTDFFFGKDDWMQALKVDIGTNTVDGGLTVDGTGTSGTYSLTGLDANHHYMITLKGGNSFSAYLLEQGVTSFTNEIWNTDGIYKGNNVNNPGPDLSNFVVWKNRIDDNGGGEKIPEPAAMAGLMAVGAGIVINRRKKSQ</sequence>
<dbReference type="EMBL" id="QVFV01000009">
    <property type="protein sequence ID" value="RZM75199.1"/>
    <property type="molecule type" value="Genomic_DNA"/>
</dbReference>
<proteinExistence type="predicted"/>
<dbReference type="OrthoDB" id="428695at2"/>
<name>A0A4V2E1T3_9CYAN</name>
<gene>
    <name evidence="2" type="ORF">DYY88_21440</name>
</gene>
<feature type="signal peptide" evidence="1">
    <location>
        <begin position="1"/>
        <end position="22"/>
    </location>
</feature>
<dbReference type="NCBIfam" id="TIGR02595">
    <property type="entry name" value="PEP_CTERM"/>
    <property type="match status" value="1"/>
</dbReference>
<dbReference type="AlphaFoldDB" id="A0A4V2E1T3"/>
<dbReference type="RefSeq" id="WP_052288672.1">
    <property type="nucleotide sequence ID" value="NZ_QVFV01000009.1"/>
</dbReference>
<evidence type="ECO:0000313" key="3">
    <source>
        <dbReference type="Proteomes" id="UP000292459"/>
    </source>
</evidence>
<reference evidence="2 3" key="1">
    <citation type="submission" date="2018-11" db="EMBL/GenBank/DDBJ databases">
        <title>Whole genome sequencing of an environmental sample.</title>
        <authorList>
            <person name="Sarangi A.N."/>
            <person name="Singh D."/>
            <person name="Tripathy S."/>
        </authorList>
    </citation>
    <scope>NUCLEOTIDE SEQUENCE [LARGE SCALE GENOMIC DNA]</scope>
    <source>
        <strain evidence="2 3">Lakshadweep</strain>
    </source>
</reference>
<evidence type="ECO:0000256" key="1">
    <source>
        <dbReference type="SAM" id="SignalP"/>
    </source>
</evidence>
<comment type="caution">
    <text evidence="2">The sequence shown here is derived from an EMBL/GenBank/DDBJ whole genome shotgun (WGS) entry which is preliminary data.</text>
</comment>
<keyword evidence="1" id="KW-0732">Signal</keyword>
<feature type="chain" id="PRO_5020501432" evidence="1">
    <location>
        <begin position="23"/>
        <end position="192"/>
    </location>
</feature>
<evidence type="ECO:0000313" key="2">
    <source>
        <dbReference type="EMBL" id="RZM75199.1"/>
    </source>
</evidence>
<dbReference type="InterPro" id="IPR013424">
    <property type="entry name" value="Ice-binding_C"/>
</dbReference>
<accession>A0A4V2E1T3</accession>
<protein>
    <submittedName>
        <fullName evidence="2">PEP-CTERM sorting domain-containing protein</fullName>
    </submittedName>
</protein>
<keyword evidence="3" id="KW-1185">Reference proteome</keyword>